<evidence type="ECO:0000256" key="3">
    <source>
        <dbReference type="ARBA" id="ARBA00022833"/>
    </source>
</evidence>
<dbReference type="InterPro" id="IPR001965">
    <property type="entry name" value="Znf_PHD"/>
</dbReference>
<dbReference type="SUPFAM" id="SSF57903">
    <property type="entry name" value="FYVE/PHD zinc finger"/>
    <property type="match status" value="1"/>
</dbReference>
<dbReference type="PROSITE" id="PS50016">
    <property type="entry name" value="ZF_PHD_2"/>
    <property type="match status" value="1"/>
</dbReference>
<dbReference type="Gene3D" id="3.30.40.10">
    <property type="entry name" value="Zinc/RING finger domain, C3HC4 (zinc finger)"/>
    <property type="match status" value="1"/>
</dbReference>
<reference evidence="9" key="1">
    <citation type="submission" date="2016-04" db="UniProtKB">
        <authorList>
            <consortium name="WormBaseParasite"/>
        </authorList>
    </citation>
    <scope>IDENTIFICATION</scope>
</reference>
<feature type="domain" description="PHD-type" evidence="5">
    <location>
        <begin position="273"/>
        <end position="323"/>
    </location>
</feature>
<evidence type="ECO:0000256" key="2">
    <source>
        <dbReference type="ARBA" id="ARBA00022771"/>
    </source>
</evidence>
<keyword evidence="3" id="KW-0862">Zinc</keyword>
<proteinExistence type="predicted"/>
<dbReference type="Proteomes" id="UP000038040">
    <property type="component" value="Unplaced"/>
</dbReference>
<keyword evidence="8" id="KW-1185">Reference proteome</keyword>
<gene>
    <name evidence="6" type="ORF">DME_LOCUS3984</name>
</gene>
<organism evidence="7 9">
    <name type="scientific">Dracunculus medinensis</name>
    <name type="common">Guinea worm</name>
    <dbReference type="NCBI Taxonomy" id="318479"/>
    <lineage>
        <taxon>Eukaryota</taxon>
        <taxon>Metazoa</taxon>
        <taxon>Ecdysozoa</taxon>
        <taxon>Nematoda</taxon>
        <taxon>Chromadorea</taxon>
        <taxon>Rhabditida</taxon>
        <taxon>Spirurina</taxon>
        <taxon>Dracunculoidea</taxon>
        <taxon>Dracunculidae</taxon>
        <taxon>Dracunculus</taxon>
    </lineage>
</organism>
<dbReference type="SMART" id="SM00249">
    <property type="entry name" value="PHD"/>
    <property type="match status" value="1"/>
</dbReference>
<dbReference type="GO" id="GO:0008270">
    <property type="term" value="F:zinc ion binding"/>
    <property type="evidence" value="ECO:0007669"/>
    <property type="project" value="UniProtKB-KW"/>
</dbReference>
<dbReference type="AlphaFoldDB" id="A0A158Q6M9"/>
<name>A0A158Q6M9_DRAME</name>
<dbReference type="InterPro" id="IPR019786">
    <property type="entry name" value="Zinc_finger_PHD-type_CS"/>
</dbReference>
<evidence type="ECO:0000313" key="8">
    <source>
        <dbReference type="Proteomes" id="UP000274756"/>
    </source>
</evidence>
<dbReference type="InterPro" id="IPR019787">
    <property type="entry name" value="Znf_PHD-finger"/>
</dbReference>
<dbReference type="CDD" id="cd15492">
    <property type="entry name" value="PHD_BRPF_JADE_like"/>
    <property type="match status" value="1"/>
</dbReference>
<keyword evidence="2 4" id="KW-0863">Zinc-finger</keyword>
<reference evidence="6 8" key="2">
    <citation type="submission" date="2018-11" db="EMBL/GenBank/DDBJ databases">
        <authorList>
            <consortium name="Pathogen Informatics"/>
        </authorList>
    </citation>
    <scope>NUCLEOTIDE SEQUENCE [LARGE SCALE GENOMIC DNA]</scope>
</reference>
<dbReference type="InterPro" id="IPR050701">
    <property type="entry name" value="Histone_Mod_Regulator"/>
</dbReference>
<dbReference type="Pfam" id="PF13831">
    <property type="entry name" value="PHD_2"/>
    <property type="match status" value="1"/>
</dbReference>
<evidence type="ECO:0000256" key="1">
    <source>
        <dbReference type="ARBA" id="ARBA00022723"/>
    </source>
</evidence>
<accession>A0A158Q6M9</accession>
<dbReference type="PROSITE" id="PS01359">
    <property type="entry name" value="ZF_PHD_1"/>
    <property type="match status" value="1"/>
</dbReference>
<dbReference type="PANTHER" id="PTHR13793:SF160">
    <property type="entry name" value="PHD FINGER PROTEIN RHINOCEROS"/>
    <property type="match status" value="1"/>
</dbReference>
<dbReference type="WBParaSite" id="DME_0001055401-mRNA-1">
    <property type="protein sequence ID" value="DME_0001055401-mRNA-1"/>
    <property type="gene ID" value="DME_0001055401"/>
</dbReference>
<dbReference type="InterPro" id="IPR011011">
    <property type="entry name" value="Znf_FYVE_PHD"/>
</dbReference>
<dbReference type="Pfam" id="PF13832">
    <property type="entry name" value="zf-HC5HC2H_2"/>
    <property type="match status" value="1"/>
</dbReference>
<dbReference type="PANTHER" id="PTHR13793">
    <property type="entry name" value="PHD FINGER PROTEINS"/>
    <property type="match status" value="1"/>
</dbReference>
<keyword evidence="1" id="KW-0479">Metal-binding</keyword>
<evidence type="ECO:0000256" key="4">
    <source>
        <dbReference type="PROSITE-ProRule" id="PRU00146"/>
    </source>
</evidence>
<dbReference type="EMBL" id="UYYG01000238">
    <property type="protein sequence ID" value="VDN54011.1"/>
    <property type="molecule type" value="Genomic_DNA"/>
</dbReference>
<evidence type="ECO:0000313" key="7">
    <source>
        <dbReference type="Proteomes" id="UP000038040"/>
    </source>
</evidence>
<protein>
    <submittedName>
        <fullName evidence="9">PHD-type domain-containing protein</fullName>
    </submittedName>
</protein>
<dbReference type="OrthoDB" id="20839at2759"/>
<evidence type="ECO:0000313" key="6">
    <source>
        <dbReference type="EMBL" id="VDN54011.1"/>
    </source>
</evidence>
<sequence>MRNAKVAQREKILRRGRTSNLELLLSMRGKGHKFTHKKGLRNNTTINYGHVEENLKSFDSQISSIKNHKKKSFINEYYNEMLDEEIRLKKKKLFYVTSGDQPTELYRTDFLNRMKQEQNSDSSSDEDDNFVPISDRWKEDWNYGVQVPLHKKLPEFVISDIPCSSSSKSSRSSFEMADKLISVYGRKYIADRHKRIKVPRFFYYQGDAMDLVFLKKLNEKRRNIGFPIIAEVDYFKILNEFEVSCYKAIHYDLLIPLMSPANNASMNVEFDEDTCCDICRQPDYEEDDKIIFCDGCDVGVHQSCYGLDIVPSDEWLCKACTSLGCQTLPHCILCPVRGGAMKCTADGDSWAHVVCALWVPECSVHACINAFHVCCAFRNSQVMAIECSNGEGCQVHMISLCKKHSEELNYFRNGYNEGMLERCISPVTIQCIRDGRLKEMENFFFLFVSPEEIAQKLGIAEEVIDDIYEYWKLKRSEKDNRPLLACSCEIERNITNDLHCQTPSSVLALKLRNEMVLRQNLEQARNLCYMIRKREKLKKSYFSHLVQTYSYVYKQLSSSPVPLSNRALNRFCEALKTMINFNTDCCDLNYQILLNNKSTKASKCIQNIIRERNGPEHTRRNGIERNGFMKSIYQDNYAVLGRGVSKISFS</sequence>
<dbReference type="GO" id="GO:0006357">
    <property type="term" value="P:regulation of transcription by RNA polymerase II"/>
    <property type="evidence" value="ECO:0007669"/>
    <property type="project" value="TreeGrafter"/>
</dbReference>
<evidence type="ECO:0000313" key="9">
    <source>
        <dbReference type="WBParaSite" id="DME_0001055401-mRNA-1"/>
    </source>
</evidence>
<dbReference type="STRING" id="318479.A0A158Q6M9"/>
<dbReference type="InterPro" id="IPR013083">
    <property type="entry name" value="Znf_RING/FYVE/PHD"/>
</dbReference>
<evidence type="ECO:0000259" key="5">
    <source>
        <dbReference type="PROSITE" id="PS50016"/>
    </source>
</evidence>
<dbReference type="Proteomes" id="UP000274756">
    <property type="component" value="Unassembled WGS sequence"/>
</dbReference>